<evidence type="ECO:0000256" key="3">
    <source>
        <dbReference type="ARBA" id="ARBA00036324"/>
    </source>
</evidence>
<proteinExistence type="predicted"/>
<dbReference type="AlphaFoldDB" id="A0A9D0ZLV9"/>
<dbReference type="PANTHER" id="PTHR31690">
    <property type="entry name" value="FUCOSE MUTAROTASE"/>
    <property type="match status" value="1"/>
</dbReference>
<dbReference type="PANTHER" id="PTHR31690:SF4">
    <property type="entry name" value="FUCOSE MUTAROTASE"/>
    <property type="match status" value="1"/>
</dbReference>
<reference evidence="4" key="1">
    <citation type="submission" date="2020-10" db="EMBL/GenBank/DDBJ databases">
        <authorList>
            <person name="Gilroy R."/>
        </authorList>
    </citation>
    <scope>NUCLEOTIDE SEQUENCE</scope>
    <source>
        <strain evidence="4">ChiSjej6B24-2974</strain>
    </source>
</reference>
<evidence type="ECO:0000313" key="5">
    <source>
        <dbReference type="Proteomes" id="UP000824260"/>
    </source>
</evidence>
<dbReference type="SUPFAM" id="SSF102546">
    <property type="entry name" value="RbsD-like"/>
    <property type="match status" value="1"/>
</dbReference>
<comment type="catalytic activity">
    <reaction evidence="3">
        <text>alpha-L-fucose = beta-L-fucose</text>
        <dbReference type="Rhea" id="RHEA:25580"/>
        <dbReference type="ChEBI" id="CHEBI:42548"/>
        <dbReference type="ChEBI" id="CHEBI:42589"/>
        <dbReference type="EC" id="5.1.3.29"/>
    </reaction>
</comment>
<dbReference type="EMBL" id="DVFZ01000076">
    <property type="protein sequence ID" value="HIQ82947.1"/>
    <property type="molecule type" value="Genomic_DNA"/>
</dbReference>
<evidence type="ECO:0000313" key="4">
    <source>
        <dbReference type="EMBL" id="HIQ82947.1"/>
    </source>
</evidence>
<sequence length="141" mass="15441">MLKGIPAILSPELLKVMMEMGHGDEITIGDGNYPAAATAKRLIRLDGHGVCEILDAMLKFLPLDTYVDEPVLLMQTTPGDNADTSIWNDYRAIVEKHQPGTKVGFLERFAFYDRAAQSYAVVATGETAVYANIILKKGVVK</sequence>
<evidence type="ECO:0000256" key="1">
    <source>
        <dbReference type="ARBA" id="ARBA00000223"/>
    </source>
</evidence>
<name>A0A9D0ZLV9_9FIRM</name>
<dbReference type="Gene3D" id="3.40.1650.10">
    <property type="entry name" value="RbsD-like domain"/>
    <property type="match status" value="1"/>
</dbReference>
<comment type="caution">
    <text evidence="4">The sequence shown here is derived from an EMBL/GenBank/DDBJ whole genome shotgun (WGS) entry which is preliminary data.</text>
</comment>
<dbReference type="GO" id="GO:0006004">
    <property type="term" value="P:fucose metabolic process"/>
    <property type="evidence" value="ECO:0007669"/>
    <property type="project" value="TreeGrafter"/>
</dbReference>
<dbReference type="GO" id="GO:0062193">
    <property type="term" value="F:D-ribose pyranase activity"/>
    <property type="evidence" value="ECO:0007669"/>
    <property type="project" value="UniProtKB-EC"/>
</dbReference>
<keyword evidence="2 4" id="KW-0413">Isomerase</keyword>
<dbReference type="Proteomes" id="UP000824260">
    <property type="component" value="Unassembled WGS sequence"/>
</dbReference>
<dbReference type="GO" id="GO:0042806">
    <property type="term" value="F:fucose binding"/>
    <property type="evidence" value="ECO:0007669"/>
    <property type="project" value="TreeGrafter"/>
</dbReference>
<gene>
    <name evidence="4" type="ORF">IAA52_07570</name>
</gene>
<reference evidence="4" key="2">
    <citation type="journal article" date="2021" name="PeerJ">
        <title>Extensive microbial diversity within the chicken gut microbiome revealed by metagenomics and culture.</title>
        <authorList>
            <person name="Gilroy R."/>
            <person name="Ravi A."/>
            <person name="Getino M."/>
            <person name="Pursley I."/>
            <person name="Horton D.L."/>
            <person name="Alikhan N.F."/>
            <person name="Baker D."/>
            <person name="Gharbi K."/>
            <person name="Hall N."/>
            <person name="Watson M."/>
            <person name="Adriaenssens E.M."/>
            <person name="Foster-Nyarko E."/>
            <person name="Jarju S."/>
            <person name="Secka A."/>
            <person name="Antonio M."/>
            <person name="Oren A."/>
            <person name="Chaudhuri R.R."/>
            <person name="La Ragione R."/>
            <person name="Hildebrand F."/>
            <person name="Pallen M.J."/>
        </authorList>
    </citation>
    <scope>NUCLEOTIDE SEQUENCE</scope>
    <source>
        <strain evidence="4">ChiSjej6B24-2974</strain>
    </source>
</reference>
<evidence type="ECO:0000256" key="2">
    <source>
        <dbReference type="ARBA" id="ARBA00023235"/>
    </source>
</evidence>
<dbReference type="Pfam" id="PF05025">
    <property type="entry name" value="RbsD_FucU"/>
    <property type="match status" value="1"/>
</dbReference>
<protein>
    <submittedName>
        <fullName evidence="4">Fucose isomerase</fullName>
    </submittedName>
</protein>
<accession>A0A9D0ZLV9</accession>
<dbReference type="InterPro" id="IPR007721">
    <property type="entry name" value="RbsD_FucU"/>
</dbReference>
<dbReference type="GO" id="GO:0036373">
    <property type="term" value="F:L-fucose mutarotase activity"/>
    <property type="evidence" value="ECO:0007669"/>
    <property type="project" value="UniProtKB-EC"/>
</dbReference>
<organism evidence="4 5">
    <name type="scientific">Candidatus Pullichristensenella stercorigallinarum</name>
    <dbReference type="NCBI Taxonomy" id="2840909"/>
    <lineage>
        <taxon>Bacteria</taxon>
        <taxon>Bacillati</taxon>
        <taxon>Bacillota</taxon>
        <taxon>Clostridia</taxon>
        <taxon>Candidatus Pullichristensenella</taxon>
    </lineage>
</organism>
<comment type="catalytic activity">
    <reaction evidence="1">
        <text>beta-D-ribopyranose = beta-D-ribofuranose</text>
        <dbReference type="Rhea" id="RHEA:25432"/>
        <dbReference type="ChEBI" id="CHEBI:27476"/>
        <dbReference type="ChEBI" id="CHEBI:47002"/>
        <dbReference type="EC" id="5.4.99.62"/>
    </reaction>
</comment>
<dbReference type="InterPro" id="IPR023750">
    <property type="entry name" value="RbsD-like_sf"/>
</dbReference>
<dbReference type="InterPro" id="IPR050443">
    <property type="entry name" value="RbsD/FucU_mutarotase"/>
</dbReference>